<reference evidence="2" key="1">
    <citation type="submission" date="2019-12" db="EMBL/GenBank/DDBJ databases">
        <title>Genome sequencing and annotation of Brassica cretica.</title>
        <authorList>
            <person name="Studholme D.J."/>
            <person name="Sarris P.F."/>
        </authorList>
    </citation>
    <scope>NUCLEOTIDE SEQUENCE</scope>
    <source>
        <strain evidence="2">PFS-001/15</strain>
        <tissue evidence="2">Leaf</tissue>
    </source>
</reference>
<accession>A0A8S9H501</accession>
<evidence type="ECO:0000313" key="3">
    <source>
        <dbReference type="Proteomes" id="UP000712281"/>
    </source>
</evidence>
<dbReference type="EMBL" id="QGKW02001988">
    <property type="protein sequence ID" value="KAF2551312.1"/>
    <property type="molecule type" value="Genomic_DNA"/>
</dbReference>
<organism evidence="2 3">
    <name type="scientific">Brassica cretica</name>
    <name type="common">Mustard</name>
    <dbReference type="NCBI Taxonomy" id="69181"/>
    <lineage>
        <taxon>Eukaryota</taxon>
        <taxon>Viridiplantae</taxon>
        <taxon>Streptophyta</taxon>
        <taxon>Embryophyta</taxon>
        <taxon>Tracheophyta</taxon>
        <taxon>Spermatophyta</taxon>
        <taxon>Magnoliopsida</taxon>
        <taxon>eudicotyledons</taxon>
        <taxon>Gunneridae</taxon>
        <taxon>Pentapetalae</taxon>
        <taxon>rosids</taxon>
        <taxon>malvids</taxon>
        <taxon>Brassicales</taxon>
        <taxon>Brassicaceae</taxon>
        <taxon>Brassiceae</taxon>
        <taxon>Brassica</taxon>
    </lineage>
</organism>
<feature type="region of interest" description="Disordered" evidence="1">
    <location>
        <begin position="1"/>
        <end position="64"/>
    </location>
</feature>
<evidence type="ECO:0000256" key="1">
    <source>
        <dbReference type="SAM" id="MobiDB-lite"/>
    </source>
</evidence>
<dbReference type="AlphaFoldDB" id="A0A8S9H501"/>
<gene>
    <name evidence="2" type="ORF">F2Q68_00034191</name>
</gene>
<dbReference type="Proteomes" id="UP000712281">
    <property type="component" value="Unassembled WGS sequence"/>
</dbReference>
<comment type="caution">
    <text evidence="2">The sequence shown here is derived from an EMBL/GenBank/DDBJ whole genome shotgun (WGS) entry which is preliminary data.</text>
</comment>
<proteinExistence type="predicted"/>
<evidence type="ECO:0000313" key="2">
    <source>
        <dbReference type="EMBL" id="KAF2551312.1"/>
    </source>
</evidence>
<sequence>MKMETASARSSVLGSALDPAINPQVRAEQSEHLPNNEPLDSVPSTPSLQVTNRKPKSIDKLDPD</sequence>
<name>A0A8S9H501_BRACR</name>
<protein>
    <submittedName>
        <fullName evidence="2">Uncharacterized protein</fullName>
    </submittedName>
</protein>
<feature type="compositionally biased region" description="Polar residues" evidence="1">
    <location>
        <begin position="42"/>
        <end position="52"/>
    </location>
</feature>